<dbReference type="InterPro" id="IPR029063">
    <property type="entry name" value="SAM-dependent_MTases_sf"/>
</dbReference>
<evidence type="ECO:0000313" key="8">
    <source>
        <dbReference type="Proteomes" id="UP000002051"/>
    </source>
</evidence>
<dbReference type="EnsemblPlants" id="KEH34510">
    <property type="protein sequence ID" value="KEH34510"/>
    <property type="gene ID" value="MTR_3g467560"/>
</dbReference>
<keyword evidence="4" id="KW-0460">Magnesium</keyword>
<dbReference type="GO" id="GO:0046872">
    <property type="term" value="F:metal ion binding"/>
    <property type="evidence" value="ECO:0007669"/>
    <property type="project" value="UniProtKB-KW"/>
</dbReference>
<reference evidence="7" key="3">
    <citation type="submission" date="2015-04" db="UniProtKB">
        <authorList>
            <consortium name="EnsemblPlants"/>
        </authorList>
    </citation>
    <scope>IDENTIFICATION</scope>
    <source>
        <strain evidence="7">cv. Jemalong A17</strain>
    </source>
</reference>
<reference evidence="6 8" key="2">
    <citation type="journal article" date="2014" name="BMC Genomics">
        <title>An improved genome release (version Mt4.0) for the model legume Medicago truncatula.</title>
        <authorList>
            <person name="Tang H."/>
            <person name="Krishnakumar V."/>
            <person name="Bidwell S."/>
            <person name="Rosen B."/>
            <person name="Chan A."/>
            <person name="Zhou S."/>
            <person name="Gentzbittel L."/>
            <person name="Childs K.L."/>
            <person name="Yandell M."/>
            <person name="Gundlach H."/>
            <person name="Mayer K.F."/>
            <person name="Schwartz D.C."/>
            <person name="Town C.D."/>
        </authorList>
    </citation>
    <scope>GENOME REANNOTATION</scope>
    <source>
        <strain evidence="6">A17</strain>
        <strain evidence="7 8">cv. Jemalong A17</strain>
    </source>
</reference>
<keyword evidence="3" id="KW-0479">Metal-binding</keyword>
<reference evidence="6 8" key="1">
    <citation type="journal article" date="2011" name="Nature">
        <title>The Medicago genome provides insight into the evolution of rhizobial symbioses.</title>
        <authorList>
            <person name="Young N.D."/>
            <person name="Debelle F."/>
            <person name="Oldroyd G.E."/>
            <person name="Geurts R."/>
            <person name="Cannon S.B."/>
            <person name="Udvardi M.K."/>
            <person name="Benedito V.A."/>
            <person name="Mayer K.F."/>
            <person name="Gouzy J."/>
            <person name="Schoof H."/>
            <person name="Van de Peer Y."/>
            <person name="Proost S."/>
            <person name="Cook D.R."/>
            <person name="Meyers B.C."/>
            <person name="Spannagl M."/>
            <person name="Cheung F."/>
            <person name="De Mita S."/>
            <person name="Krishnakumar V."/>
            <person name="Gundlach H."/>
            <person name="Zhou S."/>
            <person name="Mudge J."/>
            <person name="Bharti A.K."/>
            <person name="Murray J.D."/>
            <person name="Naoumkina M.A."/>
            <person name="Rosen B."/>
            <person name="Silverstein K.A."/>
            <person name="Tang H."/>
            <person name="Rombauts S."/>
            <person name="Zhao P.X."/>
            <person name="Zhou P."/>
            <person name="Barbe V."/>
            <person name="Bardou P."/>
            <person name="Bechner M."/>
            <person name="Bellec A."/>
            <person name="Berger A."/>
            <person name="Berges H."/>
            <person name="Bidwell S."/>
            <person name="Bisseling T."/>
            <person name="Choisne N."/>
            <person name="Couloux A."/>
            <person name="Denny R."/>
            <person name="Deshpande S."/>
            <person name="Dai X."/>
            <person name="Doyle J.J."/>
            <person name="Dudez A.M."/>
            <person name="Farmer A.D."/>
            <person name="Fouteau S."/>
            <person name="Franken C."/>
            <person name="Gibelin C."/>
            <person name="Gish J."/>
            <person name="Goldstein S."/>
            <person name="Gonzalez A.J."/>
            <person name="Green P.J."/>
            <person name="Hallab A."/>
            <person name="Hartog M."/>
            <person name="Hua A."/>
            <person name="Humphray S.J."/>
            <person name="Jeong D.H."/>
            <person name="Jing Y."/>
            <person name="Jocker A."/>
            <person name="Kenton S.M."/>
            <person name="Kim D.J."/>
            <person name="Klee K."/>
            <person name="Lai H."/>
            <person name="Lang C."/>
            <person name="Lin S."/>
            <person name="Macmil S.L."/>
            <person name="Magdelenat G."/>
            <person name="Matthews L."/>
            <person name="McCorrison J."/>
            <person name="Monaghan E.L."/>
            <person name="Mun J.H."/>
            <person name="Najar F.Z."/>
            <person name="Nicholson C."/>
            <person name="Noirot C."/>
            <person name="O'Bleness M."/>
            <person name="Paule C.R."/>
            <person name="Poulain J."/>
            <person name="Prion F."/>
            <person name="Qin B."/>
            <person name="Qu C."/>
            <person name="Retzel E.F."/>
            <person name="Riddle C."/>
            <person name="Sallet E."/>
            <person name="Samain S."/>
            <person name="Samson N."/>
            <person name="Sanders I."/>
            <person name="Saurat O."/>
            <person name="Scarpelli C."/>
            <person name="Schiex T."/>
            <person name="Segurens B."/>
            <person name="Severin A.J."/>
            <person name="Sherrier D.J."/>
            <person name="Shi R."/>
            <person name="Sims S."/>
            <person name="Singer S.R."/>
            <person name="Sinharoy S."/>
            <person name="Sterck L."/>
            <person name="Viollet A."/>
            <person name="Wang B.B."/>
            <person name="Wang K."/>
            <person name="Wang M."/>
            <person name="Wang X."/>
            <person name="Warfsmann J."/>
            <person name="Weissenbach J."/>
            <person name="White D.D."/>
            <person name="White J.D."/>
            <person name="Wiley G.B."/>
            <person name="Wincker P."/>
            <person name="Xing Y."/>
            <person name="Yang L."/>
            <person name="Yao Z."/>
            <person name="Ying F."/>
            <person name="Zhai J."/>
            <person name="Zhou L."/>
            <person name="Zuber A."/>
            <person name="Denarie J."/>
            <person name="Dixon R.A."/>
            <person name="May G.D."/>
            <person name="Schwartz D.C."/>
            <person name="Rogers J."/>
            <person name="Quetier F."/>
            <person name="Town C.D."/>
            <person name="Roe B.A."/>
        </authorList>
    </citation>
    <scope>NUCLEOTIDE SEQUENCE [LARGE SCALE GENOMIC DNA]</scope>
    <source>
        <strain evidence="6">A17</strain>
        <strain evidence="7 8">cv. Jemalong A17</strain>
    </source>
</reference>
<evidence type="ECO:0000256" key="5">
    <source>
        <dbReference type="SAM" id="Phobius"/>
    </source>
</evidence>
<evidence type="ECO:0000256" key="4">
    <source>
        <dbReference type="ARBA" id="ARBA00022842"/>
    </source>
</evidence>
<dbReference type="InterPro" id="IPR005299">
    <property type="entry name" value="MeTrfase_7"/>
</dbReference>
<evidence type="ECO:0000313" key="6">
    <source>
        <dbReference type="EMBL" id="KEH34510.1"/>
    </source>
</evidence>
<keyword evidence="8" id="KW-1185">Reference proteome</keyword>
<sequence>MCSFHPLPNFLWWCFFLSASISFLMTIERVLRMKGGVGEKSYANNSLLQRKVIMKVAAIVEENLKPLMSNTTFNGCFKVADLGCSSGPNTLLVISNILNIIIEISLKLNHETPVFQIYLNDLFENDFNTIFKLLPDFYKSIQQEKGENVGACFINATPGNFYGRLFPTNYINFFHSSYCLHWLSQAPKDLANNAKPLNKGNIYISRTSPPSVYEAYFVQFARDFKCFLKSRFEEIVSDGMMVLTFIGRETSNEITSIQEVLGLVLNEMVQEGLVEEEKLDLFNFPTYHPTVEEVRQVIEAEGSFTLQVMKTFKMGWDANLHNDGIVDSKMRGELIAKYHRAVFEPLLIDGFGENIMDELFSRFAKLLAQLIELETLEFTNIVLLLTKGL</sequence>
<keyword evidence="5" id="KW-0472">Membrane</keyword>
<dbReference type="KEGG" id="mtr:25491104"/>
<keyword evidence="2" id="KW-0808">Transferase</keyword>
<evidence type="ECO:0000256" key="1">
    <source>
        <dbReference type="ARBA" id="ARBA00022603"/>
    </source>
</evidence>
<dbReference type="Pfam" id="PF03492">
    <property type="entry name" value="Methyltransf_7"/>
    <property type="match status" value="1"/>
</dbReference>
<name>A0A072V8J9_MEDTR</name>
<accession>A0A072V8J9</accession>
<dbReference type="GO" id="GO:0008757">
    <property type="term" value="F:S-adenosylmethionine-dependent methyltransferase activity"/>
    <property type="evidence" value="ECO:0000318"/>
    <property type="project" value="GO_Central"/>
</dbReference>
<evidence type="ECO:0000256" key="2">
    <source>
        <dbReference type="ARBA" id="ARBA00022679"/>
    </source>
</evidence>
<gene>
    <name evidence="7" type="primary">25491104</name>
    <name evidence="6" type="ordered locus">MTR_3g467560</name>
</gene>
<protein>
    <submittedName>
        <fullName evidence="6">Salicylic acid carboxyl methyltransferase</fullName>
    </submittedName>
</protein>
<dbReference type="PANTHER" id="PTHR31009">
    <property type="entry name" value="S-ADENOSYL-L-METHIONINE:CARBOXYL METHYLTRANSFERASE FAMILY PROTEIN"/>
    <property type="match status" value="1"/>
</dbReference>
<evidence type="ECO:0000256" key="3">
    <source>
        <dbReference type="ARBA" id="ARBA00022723"/>
    </source>
</evidence>
<evidence type="ECO:0000313" key="7">
    <source>
        <dbReference type="EnsemblPlants" id="KEH34510"/>
    </source>
</evidence>
<keyword evidence="1 6" id="KW-0489">Methyltransferase</keyword>
<dbReference type="InterPro" id="IPR042086">
    <property type="entry name" value="MeTrfase_capping"/>
</dbReference>
<proteinExistence type="predicted"/>
<dbReference type="STRING" id="3880.A0A072V8J9"/>
<keyword evidence="5" id="KW-0812">Transmembrane</keyword>
<feature type="transmembrane region" description="Helical" evidence="5">
    <location>
        <begin position="6"/>
        <end position="27"/>
    </location>
</feature>
<dbReference type="AlphaFoldDB" id="A0A072V8J9"/>
<dbReference type="Gene3D" id="3.40.50.150">
    <property type="entry name" value="Vaccinia Virus protein VP39"/>
    <property type="match status" value="1"/>
</dbReference>
<organism evidence="6 8">
    <name type="scientific">Medicago truncatula</name>
    <name type="common">Barrel medic</name>
    <name type="synonym">Medicago tribuloides</name>
    <dbReference type="NCBI Taxonomy" id="3880"/>
    <lineage>
        <taxon>Eukaryota</taxon>
        <taxon>Viridiplantae</taxon>
        <taxon>Streptophyta</taxon>
        <taxon>Embryophyta</taxon>
        <taxon>Tracheophyta</taxon>
        <taxon>Spermatophyta</taxon>
        <taxon>Magnoliopsida</taxon>
        <taxon>eudicotyledons</taxon>
        <taxon>Gunneridae</taxon>
        <taxon>Pentapetalae</taxon>
        <taxon>rosids</taxon>
        <taxon>fabids</taxon>
        <taxon>Fabales</taxon>
        <taxon>Fabaceae</taxon>
        <taxon>Papilionoideae</taxon>
        <taxon>50 kb inversion clade</taxon>
        <taxon>NPAAA clade</taxon>
        <taxon>Hologalegina</taxon>
        <taxon>IRL clade</taxon>
        <taxon>Trifolieae</taxon>
        <taxon>Medicago</taxon>
    </lineage>
</organism>
<dbReference type="Proteomes" id="UP000002051">
    <property type="component" value="Chromosome 3"/>
</dbReference>
<dbReference type="EMBL" id="CM001219">
    <property type="protein sequence ID" value="KEH34510.1"/>
    <property type="molecule type" value="Genomic_DNA"/>
</dbReference>
<dbReference type="HOGENOM" id="CLU_019628_2_0_1"/>
<dbReference type="GO" id="GO:0032259">
    <property type="term" value="P:methylation"/>
    <property type="evidence" value="ECO:0000318"/>
    <property type="project" value="GO_Central"/>
</dbReference>
<dbReference type="SUPFAM" id="SSF53335">
    <property type="entry name" value="S-adenosyl-L-methionine-dependent methyltransferases"/>
    <property type="match status" value="1"/>
</dbReference>
<dbReference type="OrthoDB" id="1523883at2759"/>
<keyword evidence="5" id="KW-1133">Transmembrane helix</keyword>
<dbReference type="Gene3D" id="1.10.1200.270">
    <property type="entry name" value="Methyltransferase, alpha-helical capping domain"/>
    <property type="match status" value="1"/>
</dbReference>